<feature type="region of interest" description="Disordered" evidence="1">
    <location>
        <begin position="1"/>
        <end position="38"/>
    </location>
</feature>
<keyword evidence="3" id="KW-0378">Hydrolase</keyword>
<sequence>MPGPQPSEPAAPAPPQPEPAQPAPPAPEPQPQPEPQAPVLPEALRGLDVERIATSQKLVALTFDAGANDAGLASILSTLAANHVPATFFLTGRWAQANPAKVAQIAAAGHRIGNHSMTHTDMTTQTDAQIAAELANAQAAIQAGGSDPRPLFRFPSGARNARTIAAVNATGYAAIRWTVDSLGWQGTMGGARGPGFVTQRVLAALQPGEIVLMHVGSNPDDGSTLDAAALPDIIAQMRAAGYGFTTLDILL</sequence>
<dbReference type="SUPFAM" id="SSF88713">
    <property type="entry name" value="Glycoside hydrolase/deacetylase"/>
    <property type="match status" value="1"/>
</dbReference>
<reference evidence="3" key="1">
    <citation type="submission" date="2024-07" db="EMBL/GenBank/DDBJ databases">
        <authorList>
            <person name="fu j."/>
        </authorList>
    </citation>
    <scope>NUCLEOTIDE SEQUENCE</scope>
    <source>
        <strain evidence="3">P10A9</strain>
    </source>
</reference>
<dbReference type="RefSeq" id="WP_369045053.1">
    <property type="nucleotide sequence ID" value="NZ_CP163302.1"/>
</dbReference>
<dbReference type="GO" id="GO:0016810">
    <property type="term" value="F:hydrolase activity, acting on carbon-nitrogen (but not peptide) bonds"/>
    <property type="evidence" value="ECO:0007669"/>
    <property type="project" value="InterPro"/>
</dbReference>
<dbReference type="CDD" id="cd10917">
    <property type="entry name" value="CE4_NodB_like_6s_7s"/>
    <property type="match status" value="1"/>
</dbReference>
<evidence type="ECO:0000313" key="3">
    <source>
        <dbReference type="EMBL" id="XDP44294.1"/>
    </source>
</evidence>
<dbReference type="PROSITE" id="PS51677">
    <property type="entry name" value="NODB"/>
    <property type="match status" value="1"/>
</dbReference>
<evidence type="ECO:0000259" key="2">
    <source>
        <dbReference type="PROSITE" id="PS51677"/>
    </source>
</evidence>
<feature type="domain" description="NodB homology" evidence="2">
    <location>
        <begin position="57"/>
        <end position="245"/>
    </location>
</feature>
<dbReference type="EC" id="3.-.-.-" evidence="3"/>
<accession>A0AB39L1S1</accession>
<evidence type="ECO:0000256" key="1">
    <source>
        <dbReference type="SAM" id="MobiDB-lite"/>
    </source>
</evidence>
<gene>
    <name evidence="3" type="ORF">AB5L97_13545</name>
</gene>
<dbReference type="PANTHER" id="PTHR10587:SF128">
    <property type="entry name" value="POLYSACCHARIDE DEACETYLASE PDAB-RELATED"/>
    <property type="match status" value="1"/>
</dbReference>
<dbReference type="Pfam" id="PF01522">
    <property type="entry name" value="Polysacc_deac_1"/>
    <property type="match status" value="1"/>
</dbReference>
<protein>
    <submittedName>
        <fullName evidence="3">Polysaccharide deacetylase family protein</fullName>
        <ecNumber evidence="3">3.-.-.-</ecNumber>
    </submittedName>
</protein>
<dbReference type="GO" id="GO:0005975">
    <property type="term" value="P:carbohydrate metabolic process"/>
    <property type="evidence" value="ECO:0007669"/>
    <property type="project" value="InterPro"/>
</dbReference>
<organism evidence="3">
    <name type="scientific">Sinomonas puerhi</name>
    <dbReference type="NCBI Taxonomy" id="3238584"/>
    <lineage>
        <taxon>Bacteria</taxon>
        <taxon>Bacillati</taxon>
        <taxon>Actinomycetota</taxon>
        <taxon>Actinomycetes</taxon>
        <taxon>Micrococcales</taxon>
        <taxon>Micrococcaceae</taxon>
        <taxon>Sinomonas</taxon>
    </lineage>
</organism>
<dbReference type="KEGG" id="spue:AB5L97_13545"/>
<dbReference type="EMBL" id="CP163302">
    <property type="protein sequence ID" value="XDP44294.1"/>
    <property type="molecule type" value="Genomic_DNA"/>
</dbReference>
<dbReference type="PANTHER" id="PTHR10587">
    <property type="entry name" value="GLYCOSYL TRANSFERASE-RELATED"/>
    <property type="match status" value="1"/>
</dbReference>
<dbReference type="AlphaFoldDB" id="A0AB39L1S1"/>
<dbReference type="InterPro" id="IPR011330">
    <property type="entry name" value="Glyco_hydro/deAcase_b/a-brl"/>
</dbReference>
<dbReference type="Gene3D" id="3.20.20.370">
    <property type="entry name" value="Glycoside hydrolase/deacetylase"/>
    <property type="match status" value="1"/>
</dbReference>
<dbReference type="InterPro" id="IPR002509">
    <property type="entry name" value="NODB_dom"/>
</dbReference>
<proteinExistence type="predicted"/>
<name>A0AB39L1S1_9MICC</name>
<dbReference type="GO" id="GO:0016020">
    <property type="term" value="C:membrane"/>
    <property type="evidence" value="ECO:0007669"/>
    <property type="project" value="TreeGrafter"/>
</dbReference>
<dbReference type="InterPro" id="IPR050248">
    <property type="entry name" value="Polysacc_deacetylase_ArnD"/>
</dbReference>